<organism evidence="1">
    <name type="scientific">Cyprideis torosa</name>
    <dbReference type="NCBI Taxonomy" id="163714"/>
    <lineage>
        <taxon>Eukaryota</taxon>
        <taxon>Metazoa</taxon>
        <taxon>Ecdysozoa</taxon>
        <taxon>Arthropoda</taxon>
        <taxon>Crustacea</taxon>
        <taxon>Oligostraca</taxon>
        <taxon>Ostracoda</taxon>
        <taxon>Podocopa</taxon>
        <taxon>Podocopida</taxon>
        <taxon>Cytherocopina</taxon>
        <taxon>Cytheroidea</taxon>
        <taxon>Cytherideidae</taxon>
        <taxon>Cyprideis</taxon>
    </lineage>
</organism>
<name>A0A7R8WHF1_9CRUS</name>
<dbReference type="CDD" id="cd00037">
    <property type="entry name" value="CLECT"/>
    <property type="match status" value="1"/>
</dbReference>
<dbReference type="Gene3D" id="3.10.100.10">
    <property type="entry name" value="Mannose-Binding Protein A, subunit A"/>
    <property type="match status" value="1"/>
</dbReference>
<dbReference type="InterPro" id="IPR016187">
    <property type="entry name" value="CTDL_fold"/>
</dbReference>
<dbReference type="EMBL" id="OB663821">
    <property type="protein sequence ID" value="CAD7231732.1"/>
    <property type="molecule type" value="Genomic_DNA"/>
</dbReference>
<evidence type="ECO:0000313" key="1">
    <source>
        <dbReference type="EMBL" id="CAD7231732.1"/>
    </source>
</evidence>
<feature type="non-terminal residue" evidence="1">
    <location>
        <position position="1"/>
    </location>
</feature>
<protein>
    <submittedName>
        <fullName evidence="1">Uncharacterized protein</fullName>
    </submittedName>
</protein>
<sequence length="594" mass="67654">CKITLILTLNRILCVLLIGKASCPGRYEAVSYQLGSERKESCYFVSTDYVRWEDGTLFCSRHHGGYLAEFVYLAEWEAFKSFFTNIPKTTKAQLYDTHVWIGASHVIGRNVWKWNGSEADFSQIVPRSQIPELELTPLKNLPEGDSYGLTVNVYSGDMEPYIFRTLSCIGCPTMHSYVCETDQAIDKEPLSLSATECQRDLQDGARDLAQCHEDLEREKEEAKKMSQNLTVCEVDLELCGLQALGLEDDSENLAECEKNITEVKNVISLKEQTISSLQEKLLQERGKRISSLEEELQKTKLFLWERDQMISFLQRELEIARKTTELLIPKMTFAIRKSDYQNGEAKSSIVEAGGLRWWVSFWVPSNFNRLLIHAEGGRGVSVPWTLTTQFLTLKIFKKEGREEKAHTNRLERATFSSDKGVAGMLPGWTWSTLTHPSWGFIHSQETLHMEVSFEGVASMSLGLPPQRPTVWEAEAILQLREFTSSLKEDGDGISSRSVHVGGFEWRAWVRRRSDYAFGLKCSLEKKEDWTLRVDWSMILLSAEGGGRNEETKGNGVEVRRGLPLTFGCHIRESDIHRFLTDDTAKVAVKIRVHH</sequence>
<reference evidence="1" key="1">
    <citation type="submission" date="2020-11" db="EMBL/GenBank/DDBJ databases">
        <authorList>
            <person name="Tran Van P."/>
        </authorList>
    </citation>
    <scope>NUCLEOTIDE SEQUENCE</scope>
</reference>
<dbReference type="AlphaFoldDB" id="A0A7R8WHF1"/>
<dbReference type="InterPro" id="IPR016186">
    <property type="entry name" value="C-type_lectin-like/link_sf"/>
</dbReference>
<gene>
    <name evidence="1" type="ORF">CTOB1V02_LOCUS9576</name>
</gene>
<dbReference type="InterPro" id="IPR001304">
    <property type="entry name" value="C-type_lectin-like"/>
</dbReference>
<proteinExistence type="predicted"/>
<accession>A0A7R8WHF1</accession>
<dbReference type="PROSITE" id="PS50041">
    <property type="entry name" value="C_TYPE_LECTIN_2"/>
    <property type="match status" value="1"/>
</dbReference>
<feature type="non-terminal residue" evidence="1">
    <location>
        <position position="594"/>
    </location>
</feature>
<dbReference type="SUPFAM" id="SSF56436">
    <property type="entry name" value="C-type lectin-like"/>
    <property type="match status" value="1"/>
</dbReference>